<sequence>MGFPKFLNLQLFPSCFQVVGSLHPRDPRPLPDLPSAIESTIKLVTLDGQVKTYHHTVPVSKLMAEFPKHLICRSDTFYIGRKIPALSEHDLLEPGHNYFLLPNHFFQSVLTFVTVASFVASRSASAAHVSPGKKAAVCKPFDILRTPSGSLRIHVSDEFISQLVEEGKTKEDEEEERGQRMRLCSTPQLKKDYIRLVEVSRSGRWKPKLETITESRREIGKRRRKAHRNFRCTNPPSSVAAPKVIKMRSMK</sequence>
<keyword evidence="2" id="KW-1185">Reference proteome</keyword>
<comment type="caution">
    <text evidence="1">The sequence shown here is derived from an EMBL/GenBank/DDBJ whole genome shotgun (WGS) entry which is preliminary data.</text>
</comment>
<evidence type="ECO:0000313" key="1">
    <source>
        <dbReference type="EMBL" id="KAI4304870.1"/>
    </source>
</evidence>
<accession>A0ACB9L4X3</accession>
<proteinExistence type="predicted"/>
<gene>
    <name evidence="1" type="ORF">MLD38_040331</name>
</gene>
<dbReference type="Proteomes" id="UP001057402">
    <property type="component" value="Chromosome 12"/>
</dbReference>
<organism evidence="1 2">
    <name type="scientific">Melastoma candidum</name>
    <dbReference type="NCBI Taxonomy" id="119954"/>
    <lineage>
        <taxon>Eukaryota</taxon>
        <taxon>Viridiplantae</taxon>
        <taxon>Streptophyta</taxon>
        <taxon>Embryophyta</taxon>
        <taxon>Tracheophyta</taxon>
        <taxon>Spermatophyta</taxon>
        <taxon>Magnoliopsida</taxon>
        <taxon>eudicotyledons</taxon>
        <taxon>Gunneridae</taxon>
        <taxon>Pentapetalae</taxon>
        <taxon>rosids</taxon>
        <taxon>malvids</taxon>
        <taxon>Myrtales</taxon>
        <taxon>Melastomataceae</taxon>
        <taxon>Melastomatoideae</taxon>
        <taxon>Melastomateae</taxon>
        <taxon>Melastoma</taxon>
    </lineage>
</organism>
<reference evidence="2" key="1">
    <citation type="journal article" date="2023" name="Front. Plant Sci.">
        <title>Chromosomal-level genome assembly of Melastoma candidum provides insights into trichome evolution.</title>
        <authorList>
            <person name="Zhong Y."/>
            <person name="Wu W."/>
            <person name="Sun C."/>
            <person name="Zou P."/>
            <person name="Liu Y."/>
            <person name="Dai S."/>
            <person name="Zhou R."/>
        </authorList>
    </citation>
    <scope>NUCLEOTIDE SEQUENCE [LARGE SCALE GENOMIC DNA]</scope>
</reference>
<protein>
    <submittedName>
        <fullName evidence="1">Uncharacterized protein</fullName>
    </submittedName>
</protein>
<name>A0ACB9L4X3_9MYRT</name>
<evidence type="ECO:0000313" key="2">
    <source>
        <dbReference type="Proteomes" id="UP001057402"/>
    </source>
</evidence>
<dbReference type="EMBL" id="CM042891">
    <property type="protein sequence ID" value="KAI4304870.1"/>
    <property type="molecule type" value="Genomic_DNA"/>
</dbReference>